<dbReference type="SUPFAM" id="SSF160355">
    <property type="entry name" value="Bacterial polysaccharide co-polymerase-like"/>
    <property type="match status" value="2"/>
</dbReference>
<evidence type="ECO:0000256" key="6">
    <source>
        <dbReference type="SAM" id="Coils"/>
    </source>
</evidence>
<evidence type="ECO:0000259" key="9">
    <source>
        <dbReference type="Pfam" id="PF13807"/>
    </source>
</evidence>
<dbReference type="Proteomes" id="UP000423257">
    <property type="component" value="Unassembled WGS sequence"/>
</dbReference>
<dbReference type="PANTHER" id="PTHR32309:SF13">
    <property type="entry name" value="FERRIC ENTEROBACTIN TRANSPORT PROTEIN FEPE"/>
    <property type="match status" value="1"/>
</dbReference>
<dbReference type="Pfam" id="PF13807">
    <property type="entry name" value="GNVR"/>
    <property type="match status" value="1"/>
</dbReference>
<evidence type="ECO:0000256" key="1">
    <source>
        <dbReference type="ARBA" id="ARBA00004651"/>
    </source>
</evidence>
<evidence type="ECO:0000256" key="7">
    <source>
        <dbReference type="SAM" id="Phobius"/>
    </source>
</evidence>
<dbReference type="EMBL" id="VZPQ01000012">
    <property type="protein sequence ID" value="KAB0565153.1"/>
    <property type="molecule type" value="Genomic_DNA"/>
</dbReference>
<protein>
    <submittedName>
        <fullName evidence="11">Chain-length determining protein</fullName>
    </submittedName>
</protein>
<dbReference type="PANTHER" id="PTHR32309">
    <property type="entry name" value="TYROSINE-PROTEIN KINASE"/>
    <property type="match status" value="1"/>
</dbReference>
<evidence type="ECO:0000313" key="12">
    <source>
        <dbReference type="Proteomes" id="UP000240476"/>
    </source>
</evidence>
<reference evidence="11 12" key="1">
    <citation type="submission" date="2018-03" db="EMBL/GenBank/DDBJ databases">
        <title>Draft genome sequence of the type strain of Pseudomonas palleroniana LMG 23076, isolated from rice in Cameroon.</title>
        <authorList>
            <person name="Tambong J.T."/>
        </authorList>
    </citation>
    <scope>NUCLEOTIDE SEQUENCE [LARGE SCALE GENOMIC DNA]</scope>
    <source>
        <strain evidence="11 12">LMG 23076</strain>
    </source>
</reference>
<dbReference type="Gene3D" id="3.30.1890.10">
    <property type="entry name" value="FepE-like"/>
    <property type="match status" value="2"/>
</dbReference>
<keyword evidence="6" id="KW-0175">Coiled coil</keyword>
<evidence type="ECO:0000313" key="10">
    <source>
        <dbReference type="EMBL" id="KAB0565153.1"/>
    </source>
</evidence>
<evidence type="ECO:0000313" key="11">
    <source>
        <dbReference type="EMBL" id="PTC31800.1"/>
    </source>
</evidence>
<dbReference type="GO" id="GO:0005886">
    <property type="term" value="C:plasma membrane"/>
    <property type="evidence" value="ECO:0007669"/>
    <property type="project" value="UniProtKB-SubCell"/>
</dbReference>
<dbReference type="Pfam" id="PF02706">
    <property type="entry name" value="Wzz"/>
    <property type="match status" value="1"/>
</dbReference>
<keyword evidence="5 7" id="KW-0472">Membrane</keyword>
<evidence type="ECO:0000256" key="2">
    <source>
        <dbReference type="ARBA" id="ARBA00022475"/>
    </source>
</evidence>
<feature type="domain" description="Tyrosine-protein kinase G-rich" evidence="9">
    <location>
        <begin position="376"/>
        <end position="415"/>
    </location>
</feature>
<comment type="subcellular location">
    <subcellularLocation>
        <location evidence="1">Cell membrane</location>
        <topology evidence="1">Multi-pass membrane protein</topology>
    </subcellularLocation>
</comment>
<evidence type="ECO:0000313" key="13">
    <source>
        <dbReference type="Proteomes" id="UP000423257"/>
    </source>
</evidence>
<dbReference type="AlphaFoldDB" id="A0A2T4G7Y7"/>
<evidence type="ECO:0000256" key="5">
    <source>
        <dbReference type="ARBA" id="ARBA00023136"/>
    </source>
</evidence>
<name>A0A2T4G7Y7_9PSED</name>
<proteinExistence type="predicted"/>
<dbReference type="InterPro" id="IPR050445">
    <property type="entry name" value="Bact_polysacc_biosynth/exp"/>
</dbReference>
<evidence type="ECO:0000256" key="3">
    <source>
        <dbReference type="ARBA" id="ARBA00022692"/>
    </source>
</evidence>
<reference evidence="10 13" key="2">
    <citation type="submission" date="2019-09" db="EMBL/GenBank/DDBJ databases">
        <title>Draft genome sequences of 48 bacterial type strains from the CCUG.</title>
        <authorList>
            <person name="Tunovic T."/>
            <person name="Pineiro-Iglesias B."/>
            <person name="Unosson C."/>
            <person name="Inganas E."/>
            <person name="Ohlen M."/>
            <person name="Cardew S."/>
            <person name="Jensie-Markopoulos S."/>
            <person name="Salva-Serra F."/>
            <person name="Jaen-Luchoro D."/>
            <person name="Karlsson R."/>
            <person name="Svensson-Stadler L."/>
            <person name="Chun J."/>
            <person name="Moore E."/>
        </authorList>
    </citation>
    <scope>NUCLEOTIDE SEQUENCE [LARGE SCALE GENOMIC DNA]</scope>
    <source>
        <strain evidence="10 13">CCUG 51524</strain>
    </source>
</reference>
<keyword evidence="12" id="KW-1185">Reference proteome</keyword>
<dbReference type="Proteomes" id="UP000240476">
    <property type="component" value="Unassembled WGS sequence"/>
</dbReference>
<dbReference type="RefSeq" id="WP_090366091.1">
    <property type="nucleotide sequence ID" value="NZ_FNUA01000002.1"/>
</dbReference>
<feature type="coiled-coil region" evidence="6">
    <location>
        <begin position="224"/>
        <end position="251"/>
    </location>
</feature>
<sequence>MSSSFRAPPVSSSDEIDVVALFRTMWRQKILIILFAAGGALVAAAYAFTVTPVYQVSSVLRPAAINELDALNRSEVYSLPPSAALLRVGASLESYETRLGFFRENQNLFQAFVRPGRTLEQSFEEFNRDSITLTLPDAIKAGAMGAFIKLDMSYPKGVDGVSILNDFVTYAITNERKQIAADMNVIVKNRLNELSGKLEAARSSYLNDKQIKIASLQEVDNLRRAQLTDELKALREQLKTQRNDRVAQLNEAIVIARSLGIEKPTTPTSLGDLGRQGGSVMRTEINNQQIPLYFMGVDALQAERAALMARKSDDFTEGRVSQIAKELELLKLNRQVEVLNQRKNEDVFLAGVEPLRAEIARLKNLNINLDSLKLVVVDQQALEPLRPMKPKKILIILLGLIAGVILGSAIVLGRSWVGSRSAVSVDYHKVAVPKGIQSK</sequence>
<organism evidence="11 12">
    <name type="scientific">Pseudomonas palleroniana</name>
    <dbReference type="NCBI Taxonomy" id="191390"/>
    <lineage>
        <taxon>Bacteria</taxon>
        <taxon>Pseudomonadati</taxon>
        <taxon>Pseudomonadota</taxon>
        <taxon>Gammaproteobacteria</taxon>
        <taxon>Pseudomonadales</taxon>
        <taxon>Pseudomonadaceae</taxon>
        <taxon>Pseudomonas</taxon>
    </lineage>
</organism>
<dbReference type="InterPro" id="IPR032807">
    <property type="entry name" value="GNVR"/>
</dbReference>
<dbReference type="GO" id="GO:0004713">
    <property type="term" value="F:protein tyrosine kinase activity"/>
    <property type="evidence" value="ECO:0007669"/>
    <property type="project" value="TreeGrafter"/>
</dbReference>
<keyword evidence="2" id="KW-1003">Cell membrane</keyword>
<feature type="transmembrane region" description="Helical" evidence="7">
    <location>
        <begin position="30"/>
        <end position="48"/>
    </location>
</feature>
<feature type="domain" description="Polysaccharide chain length determinant N-terminal" evidence="8">
    <location>
        <begin position="14"/>
        <end position="72"/>
    </location>
</feature>
<gene>
    <name evidence="11" type="ORF">C9383_01980</name>
    <name evidence="10" type="ORF">F7R03_19260</name>
</gene>
<comment type="caution">
    <text evidence="11">The sequence shown here is derived from an EMBL/GenBank/DDBJ whole genome shotgun (WGS) entry which is preliminary data.</text>
</comment>
<evidence type="ECO:0000256" key="4">
    <source>
        <dbReference type="ARBA" id="ARBA00022989"/>
    </source>
</evidence>
<feature type="transmembrane region" description="Helical" evidence="7">
    <location>
        <begin position="393"/>
        <end position="412"/>
    </location>
</feature>
<keyword evidence="3 7" id="KW-0812">Transmembrane</keyword>
<keyword evidence="4 7" id="KW-1133">Transmembrane helix</keyword>
<dbReference type="InterPro" id="IPR003856">
    <property type="entry name" value="LPS_length_determ_N"/>
</dbReference>
<evidence type="ECO:0000259" key="8">
    <source>
        <dbReference type="Pfam" id="PF02706"/>
    </source>
</evidence>
<dbReference type="EMBL" id="PYWX01000007">
    <property type="protein sequence ID" value="PTC31800.1"/>
    <property type="molecule type" value="Genomic_DNA"/>
</dbReference>
<accession>A0A2T4G7Y7</accession>